<evidence type="ECO:0000313" key="3">
    <source>
        <dbReference type="Proteomes" id="UP000054018"/>
    </source>
</evidence>
<dbReference type="EMBL" id="KN833706">
    <property type="protein sequence ID" value="KIK25710.1"/>
    <property type="molecule type" value="Genomic_DNA"/>
</dbReference>
<keyword evidence="3" id="KW-1185">Reference proteome</keyword>
<proteinExistence type="predicted"/>
<gene>
    <name evidence="2" type="ORF">PISMIDRAFT_677043</name>
</gene>
<feature type="region of interest" description="Disordered" evidence="1">
    <location>
        <begin position="41"/>
        <end position="72"/>
    </location>
</feature>
<reference evidence="2 3" key="1">
    <citation type="submission" date="2014-04" db="EMBL/GenBank/DDBJ databases">
        <authorList>
            <consortium name="DOE Joint Genome Institute"/>
            <person name="Kuo A."/>
            <person name="Kohler A."/>
            <person name="Costa M.D."/>
            <person name="Nagy L.G."/>
            <person name="Floudas D."/>
            <person name="Copeland A."/>
            <person name="Barry K.W."/>
            <person name="Cichocki N."/>
            <person name="Veneault-Fourrey C."/>
            <person name="LaButti K."/>
            <person name="Lindquist E.A."/>
            <person name="Lipzen A."/>
            <person name="Lundell T."/>
            <person name="Morin E."/>
            <person name="Murat C."/>
            <person name="Sun H."/>
            <person name="Tunlid A."/>
            <person name="Henrissat B."/>
            <person name="Grigoriev I.V."/>
            <person name="Hibbett D.S."/>
            <person name="Martin F."/>
            <person name="Nordberg H.P."/>
            <person name="Cantor M.N."/>
            <person name="Hua S.X."/>
        </authorList>
    </citation>
    <scope>NUCLEOTIDE SEQUENCE [LARGE SCALE GENOMIC DNA]</scope>
    <source>
        <strain evidence="2 3">441</strain>
    </source>
</reference>
<protein>
    <submittedName>
        <fullName evidence="2">Uncharacterized protein</fullName>
    </submittedName>
</protein>
<organism evidence="2 3">
    <name type="scientific">Pisolithus microcarpus 441</name>
    <dbReference type="NCBI Taxonomy" id="765257"/>
    <lineage>
        <taxon>Eukaryota</taxon>
        <taxon>Fungi</taxon>
        <taxon>Dikarya</taxon>
        <taxon>Basidiomycota</taxon>
        <taxon>Agaricomycotina</taxon>
        <taxon>Agaricomycetes</taxon>
        <taxon>Agaricomycetidae</taxon>
        <taxon>Boletales</taxon>
        <taxon>Sclerodermatineae</taxon>
        <taxon>Pisolithaceae</taxon>
        <taxon>Pisolithus</taxon>
    </lineage>
</organism>
<sequence>MSSMMNFAIPGRATGIETFVRVYEECGIESTSMEIVVYPFSHKDGPSPPPGTITVDANGRNRRHAHRRCRQD</sequence>
<name>A0A0C9YL19_9AGAM</name>
<evidence type="ECO:0000256" key="1">
    <source>
        <dbReference type="SAM" id="MobiDB-lite"/>
    </source>
</evidence>
<accession>A0A0C9YL19</accession>
<reference evidence="3" key="2">
    <citation type="submission" date="2015-01" db="EMBL/GenBank/DDBJ databases">
        <title>Evolutionary Origins and Diversification of the Mycorrhizal Mutualists.</title>
        <authorList>
            <consortium name="DOE Joint Genome Institute"/>
            <consortium name="Mycorrhizal Genomics Consortium"/>
            <person name="Kohler A."/>
            <person name="Kuo A."/>
            <person name="Nagy L.G."/>
            <person name="Floudas D."/>
            <person name="Copeland A."/>
            <person name="Barry K.W."/>
            <person name="Cichocki N."/>
            <person name="Veneault-Fourrey C."/>
            <person name="LaButti K."/>
            <person name="Lindquist E.A."/>
            <person name="Lipzen A."/>
            <person name="Lundell T."/>
            <person name="Morin E."/>
            <person name="Murat C."/>
            <person name="Riley R."/>
            <person name="Ohm R."/>
            <person name="Sun H."/>
            <person name="Tunlid A."/>
            <person name="Henrissat B."/>
            <person name="Grigoriev I.V."/>
            <person name="Hibbett D.S."/>
            <person name="Martin F."/>
        </authorList>
    </citation>
    <scope>NUCLEOTIDE SEQUENCE [LARGE SCALE GENOMIC DNA]</scope>
    <source>
        <strain evidence="3">441</strain>
    </source>
</reference>
<evidence type="ECO:0000313" key="2">
    <source>
        <dbReference type="EMBL" id="KIK25710.1"/>
    </source>
</evidence>
<dbReference type="Proteomes" id="UP000054018">
    <property type="component" value="Unassembled WGS sequence"/>
</dbReference>
<dbReference type="HOGENOM" id="CLU_2723140_0_0_1"/>
<dbReference type="AlphaFoldDB" id="A0A0C9YL19"/>
<feature type="compositionally biased region" description="Basic residues" evidence="1">
    <location>
        <begin position="60"/>
        <end position="72"/>
    </location>
</feature>